<evidence type="ECO:0000313" key="1">
    <source>
        <dbReference type="EMBL" id="SVE50645.1"/>
    </source>
</evidence>
<sequence length="55" mass="6103">MALNSCNDLFSLGVTELENYALLAGMSTCRDLRIYTRFPAAATSRWSTSWAGRGR</sequence>
<proteinExistence type="predicted"/>
<feature type="non-terminal residue" evidence="1">
    <location>
        <position position="55"/>
    </location>
</feature>
<name>A0A383E2N0_9ZZZZ</name>
<reference evidence="1" key="1">
    <citation type="submission" date="2018-05" db="EMBL/GenBank/DDBJ databases">
        <authorList>
            <person name="Lanie J.A."/>
            <person name="Ng W.-L."/>
            <person name="Kazmierczak K.M."/>
            <person name="Andrzejewski T.M."/>
            <person name="Davidsen T.M."/>
            <person name="Wayne K.J."/>
            <person name="Tettelin H."/>
            <person name="Glass J.I."/>
            <person name="Rusch D."/>
            <person name="Podicherti R."/>
            <person name="Tsui H.-C.T."/>
            <person name="Winkler M.E."/>
        </authorList>
    </citation>
    <scope>NUCLEOTIDE SEQUENCE</scope>
</reference>
<organism evidence="1">
    <name type="scientific">marine metagenome</name>
    <dbReference type="NCBI Taxonomy" id="408172"/>
    <lineage>
        <taxon>unclassified sequences</taxon>
        <taxon>metagenomes</taxon>
        <taxon>ecological metagenomes</taxon>
    </lineage>
</organism>
<gene>
    <name evidence="1" type="ORF">METZ01_LOCUS503499</name>
</gene>
<dbReference type="AlphaFoldDB" id="A0A383E2N0"/>
<accession>A0A383E2N0</accession>
<protein>
    <submittedName>
        <fullName evidence="1">Uncharacterized protein</fullName>
    </submittedName>
</protein>
<dbReference type="EMBL" id="UINC01222042">
    <property type="protein sequence ID" value="SVE50645.1"/>
    <property type="molecule type" value="Genomic_DNA"/>
</dbReference>